<evidence type="ECO:0000313" key="2">
    <source>
        <dbReference type="EMBL" id="JAC63755.1"/>
    </source>
</evidence>
<dbReference type="AlphaFoldDB" id="A0A061QZ82"/>
<feature type="region of interest" description="Disordered" evidence="1">
    <location>
        <begin position="1"/>
        <end position="82"/>
    </location>
</feature>
<feature type="compositionally biased region" description="Low complexity" evidence="1">
    <location>
        <begin position="27"/>
        <end position="38"/>
    </location>
</feature>
<sequence length="82" mass="8698">ERQHGQAAAACHEPPKGRGHRLRIDKAAAPSVHSGAAALRHPAVPPGGTAQHARPQRAADPRRRDDRPLRPLHGGLPAGRVQ</sequence>
<feature type="non-terminal residue" evidence="2">
    <location>
        <position position="1"/>
    </location>
</feature>
<name>A0A061QZ82_9CHLO</name>
<accession>A0A061QZ82</accession>
<evidence type="ECO:0000256" key="1">
    <source>
        <dbReference type="SAM" id="MobiDB-lite"/>
    </source>
</evidence>
<protein>
    <submittedName>
        <fullName evidence="2">Uncharacterized protein</fullName>
    </submittedName>
</protein>
<organism evidence="2">
    <name type="scientific">Tetraselmis sp. GSL018</name>
    <dbReference type="NCBI Taxonomy" id="582737"/>
    <lineage>
        <taxon>Eukaryota</taxon>
        <taxon>Viridiplantae</taxon>
        <taxon>Chlorophyta</taxon>
        <taxon>core chlorophytes</taxon>
        <taxon>Chlorodendrophyceae</taxon>
        <taxon>Chlorodendrales</taxon>
        <taxon>Chlorodendraceae</taxon>
        <taxon>Tetraselmis</taxon>
    </lineage>
</organism>
<feature type="non-terminal residue" evidence="2">
    <location>
        <position position="82"/>
    </location>
</feature>
<reference evidence="2" key="1">
    <citation type="submission" date="2014-05" db="EMBL/GenBank/DDBJ databases">
        <title>The transcriptome of the halophilic microalga Tetraselmis sp. GSL018 isolated from the Great Salt Lake, Utah.</title>
        <authorList>
            <person name="Jinkerson R.E."/>
            <person name="D'Adamo S."/>
            <person name="Posewitz M.C."/>
        </authorList>
    </citation>
    <scope>NUCLEOTIDE SEQUENCE</scope>
    <source>
        <strain evidence="2">GSL018</strain>
    </source>
</reference>
<gene>
    <name evidence="2" type="ORF">TSPGSL018_19842</name>
</gene>
<dbReference type="EMBL" id="GBEZ01023114">
    <property type="protein sequence ID" value="JAC63755.1"/>
    <property type="molecule type" value="Transcribed_RNA"/>
</dbReference>
<proteinExistence type="predicted"/>
<feature type="compositionally biased region" description="Basic and acidic residues" evidence="1">
    <location>
        <begin position="57"/>
        <end position="69"/>
    </location>
</feature>